<dbReference type="InterPro" id="IPR007219">
    <property type="entry name" value="XnlR_reg_dom"/>
</dbReference>
<evidence type="ECO:0000256" key="3">
    <source>
        <dbReference type="ARBA" id="ARBA00023242"/>
    </source>
</evidence>
<dbReference type="SUPFAM" id="SSF57701">
    <property type="entry name" value="Zn2/Cys6 DNA-binding domain"/>
    <property type="match status" value="1"/>
</dbReference>
<dbReference type="CDD" id="cd00067">
    <property type="entry name" value="GAL4"/>
    <property type="match status" value="1"/>
</dbReference>
<comment type="subcellular location">
    <subcellularLocation>
        <location evidence="1">Nucleus</location>
    </subcellularLocation>
</comment>
<evidence type="ECO:0000256" key="2">
    <source>
        <dbReference type="ARBA" id="ARBA00022723"/>
    </source>
</evidence>
<dbReference type="Gene3D" id="4.10.240.10">
    <property type="entry name" value="Zn(2)-C6 fungal-type DNA-binding domain"/>
    <property type="match status" value="1"/>
</dbReference>
<dbReference type="CDD" id="cd12148">
    <property type="entry name" value="fungal_TF_MHR"/>
    <property type="match status" value="1"/>
</dbReference>
<gene>
    <name evidence="6" type="ORF">PGQ11_009923</name>
</gene>
<dbReference type="EMBL" id="JAPCWZ010000006">
    <property type="protein sequence ID" value="KAK8859189.1"/>
    <property type="molecule type" value="Genomic_DNA"/>
</dbReference>
<accession>A0ABR2I8U2</accession>
<feature type="region of interest" description="Disordered" evidence="4">
    <location>
        <begin position="134"/>
        <end position="178"/>
    </location>
</feature>
<evidence type="ECO:0000259" key="5">
    <source>
        <dbReference type="PROSITE" id="PS50048"/>
    </source>
</evidence>
<dbReference type="PANTHER" id="PTHR31001:SF50">
    <property type="entry name" value="ZN(II)2CYS6 TRANSCRIPTION FACTOR (EUROFUNG)"/>
    <property type="match status" value="1"/>
</dbReference>
<dbReference type="SMART" id="SM00906">
    <property type="entry name" value="Fungal_trans"/>
    <property type="match status" value="1"/>
</dbReference>
<sequence length="883" mass="97087">MSQATSADLSAADGSEKSARDAPPPRSATATKPRSCVVCRSRKVRCDKLSPCSNCRRANIACVLPSADRPPRWARRLDRANLAAAAAAASSSSNAQQTSSQPPANDSGGAVHVIDRLQKLEGLVKDLSSQLEQAQAAVPVNSGSPSANSTGSSTRREAKNWSESPPAHPGPSATRQSGKLLVQNADRSRYISSDFWSRINDELTALRMDTTHLPDEDSESSDDEMTPENSLPTDELQRTPSDRNAFIFGHNISSSPYSTTDLHPLPSQVSYLLDVYSENVNFMAQAVHMPSVSKLAREMRSKGTSSLTPSNEALLFAIYYAAITSMEEEDVKANFGASKSDLNHRFRVGFETAVAKADFLNAPNLTLVQAFIAFLCLARRHDSPRYVWMMVGIVIRMAQSIGLHRDGTHFPSLSPFEVEVRRRAWWALYMLDLRCSEDQGTDLTINHDGFDTKTPLNINDTDIQPGMKEPPKPRSGITDSTYAAVSIEYTITAQKMMVLQFKDGIPDMDHLNRLLNGMYEKLDRECFQHVGQVGEVRSELGISITRLVMAKLKLLVFVPLMLSSSSSPPEHFSDEIRTSLFVAAIEVAEYNHSMNENAAFIPYRWIFQTYTHWHSIVYLLIEMTRLPWSALVERAWVALHSKWLMPVNAFKMDKNKEISMPLKKLLARARRHRTAELERLRVDPAAARVLEEEDGRRMAVPASSGSCPPGVNAIRAFRELWRQTLASPNLDNQQAGSRYATQADSHTSDLGDLTAGHLASTSTVPGLGFGTDFAQSHIEPNPGTMGGQSMPGPAIDAAFVFSSSSVPGGQGGSSDFAMNPVQGHDPQAFSPSWLWADMDPYTDVFGNLEGSPGDTGMDLDHDMNWSDWVQSAKHMERNAGPGI</sequence>
<feature type="domain" description="Zn(2)-C6 fungal-type" evidence="5">
    <location>
        <begin position="35"/>
        <end position="64"/>
    </location>
</feature>
<feature type="compositionally biased region" description="Low complexity" evidence="4">
    <location>
        <begin position="141"/>
        <end position="153"/>
    </location>
</feature>
<feature type="compositionally biased region" description="Low complexity" evidence="4">
    <location>
        <begin position="88"/>
        <end position="104"/>
    </location>
</feature>
<comment type="caution">
    <text evidence="6">The sequence shown here is derived from an EMBL/GenBank/DDBJ whole genome shotgun (WGS) entry which is preliminary data.</text>
</comment>
<protein>
    <submittedName>
        <fullName evidence="6">Fungal-specific transcription factor domain-containing protein</fullName>
    </submittedName>
</protein>
<dbReference type="Pfam" id="PF00172">
    <property type="entry name" value="Zn_clus"/>
    <property type="match status" value="1"/>
</dbReference>
<dbReference type="SMART" id="SM00066">
    <property type="entry name" value="GAL4"/>
    <property type="match status" value="1"/>
</dbReference>
<dbReference type="InterPro" id="IPR036864">
    <property type="entry name" value="Zn2-C6_fun-type_DNA-bd_sf"/>
</dbReference>
<dbReference type="InterPro" id="IPR001138">
    <property type="entry name" value="Zn2Cys6_DnaBD"/>
</dbReference>
<proteinExistence type="predicted"/>
<evidence type="ECO:0000313" key="7">
    <source>
        <dbReference type="Proteomes" id="UP001390339"/>
    </source>
</evidence>
<evidence type="ECO:0000313" key="6">
    <source>
        <dbReference type="EMBL" id="KAK8859189.1"/>
    </source>
</evidence>
<name>A0ABR2I8U2_9PEZI</name>
<evidence type="ECO:0000256" key="1">
    <source>
        <dbReference type="ARBA" id="ARBA00004123"/>
    </source>
</evidence>
<feature type="region of interest" description="Disordered" evidence="4">
    <location>
        <begin position="211"/>
        <end position="240"/>
    </location>
</feature>
<reference evidence="6 7" key="1">
    <citation type="journal article" date="2024" name="IMA Fungus">
        <title>Apiospora arundinis, a panoply of carbohydrate-active enzymes and secondary metabolites.</title>
        <authorList>
            <person name="Sorensen T."/>
            <person name="Petersen C."/>
            <person name="Muurmann A.T."/>
            <person name="Christiansen J.V."/>
            <person name="Brundto M.L."/>
            <person name="Overgaard C.K."/>
            <person name="Boysen A.T."/>
            <person name="Wollenberg R.D."/>
            <person name="Larsen T.O."/>
            <person name="Sorensen J.L."/>
            <person name="Nielsen K.L."/>
            <person name="Sondergaard T.E."/>
        </authorList>
    </citation>
    <scope>NUCLEOTIDE SEQUENCE [LARGE SCALE GENOMIC DNA]</scope>
    <source>
        <strain evidence="6 7">AAU 773</strain>
    </source>
</reference>
<evidence type="ECO:0000256" key="4">
    <source>
        <dbReference type="SAM" id="MobiDB-lite"/>
    </source>
</evidence>
<dbReference type="PANTHER" id="PTHR31001">
    <property type="entry name" value="UNCHARACTERIZED TRANSCRIPTIONAL REGULATORY PROTEIN"/>
    <property type="match status" value="1"/>
</dbReference>
<dbReference type="InterPro" id="IPR050613">
    <property type="entry name" value="Sec_Metabolite_Reg"/>
</dbReference>
<feature type="region of interest" description="Disordered" evidence="4">
    <location>
        <begin position="88"/>
        <end position="109"/>
    </location>
</feature>
<feature type="region of interest" description="Disordered" evidence="4">
    <location>
        <begin position="1"/>
        <end position="34"/>
    </location>
</feature>
<feature type="region of interest" description="Disordered" evidence="4">
    <location>
        <begin position="456"/>
        <end position="475"/>
    </location>
</feature>
<dbReference type="PROSITE" id="PS00463">
    <property type="entry name" value="ZN2_CY6_FUNGAL_1"/>
    <property type="match status" value="1"/>
</dbReference>
<keyword evidence="3" id="KW-0539">Nucleus</keyword>
<dbReference type="PROSITE" id="PS50048">
    <property type="entry name" value="ZN2_CY6_FUNGAL_2"/>
    <property type="match status" value="1"/>
</dbReference>
<keyword evidence="7" id="KW-1185">Reference proteome</keyword>
<dbReference type="Pfam" id="PF04082">
    <property type="entry name" value="Fungal_trans"/>
    <property type="match status" value="1"/>
</dbReference>
<organism evidence="6 7">
    <name type="scientific">Apiospora arundinis</name>
    <dbReference type="NCBI Taxonomy" id="335852"/>
    <lineage>
        <taxon>Eukaryota</taxon>
        <taxon>Fungi</taxon>
        <taxon>Dikarya</taxon>
        <taxon>Ascomycota</taxon>
        <taxon>Pezizomycotina</taxon>
        <taxon>Sordariomycetes</taxon>
        <taxon>Xylariomycetidae</taxon>
        <taxon>Amphisphaeriales</taxon>
        <taxon>Apiosporaceae</taxon>
        <taxon>Apiospora</taxon>
    </lineage>
</organism>
<dbReference type="Proteomes" id="UP001390339">
    <property type="component" value="Unassembled WGS sequence"/>
</dbReference>
<feature type="compositionally biased region" description="Acidic residues" evidence="4">
    <location>
        <begin position="216"/>
        <end position="226"/>
    </location>
</feature>
<keyword evidence="2" id="KW-0479">Metal-binding</keyword>